<evidence type="ECO:0000313" key="3">
    <source>
        <dbReference type="Proteomes" id="UP000027195"/>
    </source>
</evidence>
<evidence type="ECO:0000313" key="2">
    <source>
        <dbReference type="EMBL" id="KDQ05644.1"/>
    </source>
</evidence>
<feature type="compositionally biased region" description="Basic and acidic residues" evidence="1">
    <location>
        <begin position="476"/>
        <end position="489"/>
    </location>
</feature>
<dbReference type="AlphaFoldDB" id="A0A067LRK1"/>
<accession>A0A067LRK1</accession>
<feature type="compositionally biased region" description="Basic residues" evidence="1">
    <location>
        <begin position="579"/>
        <end position="589"/>
    </location>
</feature>
<dbReference type="HOGENOM" id="CLU_024582_0_0_1"/>
<feature type="compositionally biased region" description="Polar residues" evidence="1">
    <location>
        <begin position="490"/>
        <end position="500"/>
    </location>
</feature>
<feature type="compositionally biased region" description="Polar residues" evidence="1">
    <location>
        <begin position="545"/>
        <end position="559"/>
    </location>
</feature>
<evidence type="ECO:0000256" key="1">
    <source>
        <dbReference type="SAM" id="MobiDB-lite"/>
    </source>
</evidence>
<feature type="compositionally biased region" description="Acidic residues" evidence="1">
    <location>
        <begin position="421"/>
        <end position="430"/>
    </location>
</feature>
<feature type="compositionally biased region" description="Low complexity" evidence="1">
    <location>
        <begin position="654"/>
        <end position="672"/>
    </location>
</feature>
<keyword evidence="3" id="KW-1185">Reference proteome</keyword>
<dbReference type="Proteomes" id="UP000027195">
    <property type="component" value="Unassembled WGS sequence"/>
</dbReference>
<proteinExistence type="predicted"/>
<feature type="region of interest" description="Disordered" evidence="1">
    <location>
        <begin position="411"/>
        <end position="700"/>
    </location>
</feature>
<feature type="compositionally biased region" description="Basic and acidic residues" evidence="1">
    <location>
        <begin position="438"/>
        <end position="452"/>
    </location>
</feature>
<gene>
    <name evidence="2" type="ORF">BOTBODRAFT_182367</name>
</gene>
<sequence>MVKKTSKAEYSTQDILSLKGPARTWLQSHTDEYQAFDTTPGKADRQGKLDFLARIGDNFIKHFKLAPYKLDDGSMHNPLEGCVVIKKDATLGNLREAIKRWFRNNHSERAARQRVVTKATQFLAASSSKPRKFNAQSAYAFDHATTIREKTSEMISYLGLDTTSNLKIWNQILGEMWGKLSASEQEIYQRRATSLNDAEVPEIEQVAAFSNQSNLGDMLFTILDSLIGFGQNQVGDACFHLQYATKAIDGMVHVKSMCVTPKDMTSFEASHTGYRTSITELFTKWATEGLKDPEPLPQPPALDCPDLVIARDGNPLLPTLDEDNTPNRVFAAVLDKYFSCKWNYEMSGRGTRAADDDIPWEAITSDPKKFIPPGHIPTEVKFMRPSKMKGIHTQLLYDHLIQGQSSKGAPFRFKIPKDYEPPCEDDEDQDAPNVGPSRHVDDIDDHESIDIDKETDDEEAVPPAEATRADSALKGNQDRDATALAERNESSQSVVAQTIGGSIDKAPQPAGQTIGDSTPQPATQAPSACPPQSAMAEDRTEGMDPTTQEPAGRPSQSATGEVLEDSAEGMDPPAQAPRARLRPRPPQKRKVSEALPDADAGSSEDPESTEVVTQRPAQRRKVAKESIPPQRRSTRGKDSGDPGVCASLGDGAEKTAPNTRAAAKAKEATPSAGVAGNTRGAASKGKEPVSKPKGGRGRKA</sequence>
<organism evidence="2 3">
    <name type="scientific">Botryobasidium botryosum (strain FD-172 SS1)</name>
    <dbReference type="NCBI Taxonomy" id="930990"/>
    <lineage>
        <taxon>Eukaryota</taxon>
        <taxon>Fungi</taxon>
        <taxon>Dikarya</taxon>
        <taxon>Basidiomycota</taxon>
        <taxon>Agaricomycotina</taxon>
        <taxon>Agaricomycetes</taxon>
        <taxon>Cantharellales</taxon>
        <taxon>Botryobasidiaceae</taxon>
        <taxon>Botryobasidium</taxon>
    </lineage>
</organism>
<dbReference type="EMBL" id="KL198217">
    <property type="protein sequence ID" value="KDQ05644.1"/>
    <property type="molecule type" value="Genomic_DNA"/>
</dbReference>
<protein>
    <submittedName>
        <fullName evidence="2">Uncharacterized protein</fullName>
    </submittedName>
</protein>
<feature type="compositionally biased region" description="Polar residues" evidence="1">
    <location>
        <begin position="510"/>
        <end position="526"/>
    </location>
</feature>
<dbReference type="InParanoid" id="A0A067LRK1"/>
<reference evidence="3" key="1">
    <citation type="journal article" date="2014" name="Proc. Natl. Acad. Sci. U.S.A.">
        <title>Extensive sampling of basidiomycete genomes demonstrates inadequacy of the white-rot/brown-rot paradigm for wood decay fungi.</title>
        <authorList>
            <person name="Riley R."/>
            <person name="Salamov A.A."/>
            <person name="Brown D.W."/>
            <person name="Nagy L.G."/>
            <person name="Floudas D."/>
            <person name="Held B.W."/>
            <person name="Levasseur A."/>
            <person name="Lombard V."/>
            <person name="Morin E."/>
            <person name="Otillar R."/>
            <person name="Lindquist E.A."/>
            <person name="Sun H."/>
            <person name="LaButti K.M."/>
            <person name="Schmutz J."/>
            <person name="Jabbour D."/>
            <person name="Luo H."/>
            <person name="Baker S.E."/>
            <person name="Pisabarro A.G."/>
            <person name="Walton J.D."/>
            <person name="Blanchette R.A."/>
            <person name="Henrissat B."/>
            <person name="Martin F."/>
            <person name="Cullen D."/>
            <person name="Hibbett D.S."/>
            <person name="Grigoriev I.V."/>
        </authorList>
    </citation>
    <scope>NUCLEOTIDE SEQUENCE [LARGE SCALE GENOMIC DNA]</scope>
    <source>
        <strain evidence="3">FD-172 SS1</strain>
    </source>
</reference>
<name>A0A067LRK1_BOTB1</name>